<accession>I0YPS4</accession>
<keyword evidence="3" id="KW-1185">Reference proteome</keyword>
<evidence type="ECO:0000313" key="3">
    <source>
        <dbReference type="Proteomes" id="UP000007264"/>
    </source>
</evidence>
<feature type="chain" id="PRO_5003636368" evidence="1">
    <location>
        <begin position="21"/>
        <end position="51"/>
    </location>
</feature>
<feature type="signal peptide" evidence="1">
    <location>
        <begin position="1"/>
        <end position="20"/>
    </location>
</feature>
<protein>
    <submittedName>
        <fullName evidence="2">Uncharacterized protein</fullName>
    </submittedName>
</protein>
<evidence type="ECO:0000256" key="1">
    <source>
        <dbReference type="SAM" id="SignalP"/>
    </source>
</evidence>
<dbReference type="KEGG" id="csl:COCSUDRAFT_33963"/>
<dbReference type="Proteomes" id="UP000007264">
    <property type="component" value="Unassembled WGS sequence"/>
</dbReference>
<reference evidence="2 3" key="1">
    <citation type="journal article" date="2012" name="Genome Biol.">
        <title>The genome of the polar eukaryotic microalga coccomyxa subellipsoidea reveals traits of cold adaptation.</title>
        <authorList>
            <person name="Blanc G."/>
            <person name="Agarkova I."/>
            <person name="Grimwood J."/>
            <person name="Kuo A."/>
            <person name="Brueggeman A."/>
            <person name="Dunigan D."/>
            <person name="Gurnon J."/>
            <person name="Ladunga I."/>
            <person name="Lindquist E."/>
            <person name="Lucas S."/>
            <person name="Pangilinan J."/>
            <person name="Proschold T."/>
            <person name="Salamov A."/>
            <person name="Schmutz J."/>
            <person name="Weeks D."/>
            <person name="Yamada T."/>
            <person name="Claverie J.M."/>
            <person name="Grigoriev I."/>
            <person name="Van Etten J."/>
            <person name="Lomsadze A."/>
            <person name="Borodovsky M."/>
        </authorList>
    </citation>
    <scope>NUCLEOTIDE SEQUENCE [LARGE SCALE GENOMIC DNA]</scope>
    <source>
        <strain evidence="2 3">C-169</strain>
    </source>
</reference>
<gene>
    <name evidence="2" type="ORF">COCSUDRAFT_33963</name>
</gene>
<evidence type="ECO:0000313" key="2">
    <source>
        <dbReference type="EMBL" id="EIE20393.1"/>
    </source>
</evidence>
<keyword evidence="1" id="KW-0732">Signal</keyword>
<sequence length="51" mass="5592">MYKFLQANLLSTHLVMQASALQIPGVSTTLPKEAPKIQSSLQAVRQQAPKQ</sequence>
<dbReference type="GeneID" id="17038369"/>
<dbReference type="RefSeq" id="XP_005644937.1">
    <property type="nucleotide sequence ID" value="XM_005644880.1"/>
</dbReference>
<proteinExistence type="predicted"/>
<organism evidence="2 3">
    <name type="scientific">Coccomyxa subellipsoidea (strain C-169)</name>
    <name type="common">Green microalga</name>
    <dbReference type="NCBI Taxonomy" id="574566"/>
    <lineage>
        <taxon>Eukaryota</taxon>
        <taxon>Viridiplantae</taxon>
        <taxon>Chlorophyta</taxon>
        <taxon>core chlorophytes</taxon>
        <taxon>Trebouxiophyceae</taxon>
        <taxon>Trebouxiophyceae incertae sedis</taxon>
        <taxon>Coccomyxaceae</taxon>
        <taxon>Coccomyxa</taxon>
        <taxon>Coccomyxa subellipsoidea</taxon>
    </lineage>
</organism>
<name>I0YPS4_COCSC</name>
<dbReference type="EMBL" id="AGSI01000015">
    <property type="protein sequence ID" value="EIE20393.1"/>
    <property type="molecule type" value="Genomic_DNA"/>
</dbReference>
<dbReference type="AlphaFoldDB" id="I0YPS4"/>
<comment type="caution">
    <text evidence="2">The sequence shown here is derived from an EMBL/GenBank/DDBJ whole genome shotgun (WGS) entry which is preliminary data.</text>
</comment>